<evidence type="ECO:0000313" key="2">
    <source>
        <dbReference type="EMBL" id="HJA06188.1"/>
    </source>
</evidence>
<feature type="transmembrane region" description="Helical" evidence="1">
    <location>
        <begin position="20"/>
        <end position="42"/>
    </location>
</feature>
<protein>
    <recommendedName>
        <fullName evidence="4">Membrane fusion protein</fullName>
    </recommendedName>
</protein>
<sequence length="465" mass="51856">MTSGKKKSINIKRYKNKRELNLGILLFAIVFLYLVVTVIMYLTGDSISVYEVREGSIVKDNSYTGLIIRQESAVMAEADGYINYYQNENSKVRAGTNIYALSSEKLEVPESTEQEAASSAALNPEIQSGITFQIQNFNENYRAENFSAVYSLKNEIGASLQTAFSSTRTEKLSTLIAESGLDVASYATPQDGVVAFTVDGYESLTKDTFTKDNFDRSAYESTALSDQMKITQGSPAYRLITSEDWSVIVPLDRETAESMENDEITSVKVRIDKDSETLWADFSILSKDGDYYGCLDFDNSMIRYAEDRYLNVELILEDESGLKIPKSSVVEEKFYVIPQDYVTTGGNSSLDGVMIRDSKGEVEFKQIDIYDGADEGEVCVSKGDVEEGTVLVKPESSETYTVGKTKTLQGVYNINKGYAVFKKVTILCENDEYYIVQEGDSYGLYNYDHIVQNGSSVSAEEVVFQ</sequence>
<keyword evidence="1" id="KW-1133">Transmembrane helix</keyword>
<comment type="caution">
    <text evidence="2">The sequence shown here is derived from an EMBL/GenBank/DDBJ whole genome shotgun (WGS) entry which is preliminary data.</text>
</comment>
<evidence type="ECO:0000313" key="3">
    <source>
        <dbReference type="Proteomes" id="UP000824223"/>
    </source>
</evidence>
<accession>A0A9D2H7V0</accession>
<dbReference type="EMBL" id="DXAK01000014">
    <property type="protein sequence ID" value="HJA06188.1"/>
    <property type="molecule type" value="Genomic_DNA"/>
</dbReference>
<reference evidence="2" key="1">
    <citation type="journal article" date="2021" name="PeerJ">
        <title>Extensive microbial diversity within the chicken gut microbiome revealed by metagenomics and culture.</title>
        <authorList>
            <person name="Gilroy R."/>
            <person name="Ravi A."/>
            <person name="Getino M."/>
            <person name="Pursley I."/>
            <person name="Horton D.L."/>
            <person name="Alikhan N.F."/>
            <person name="Baker D."/>
            <person name="Gharbi K."/>
            <person name="Hall N."/>
            <person name="Watson M."/>
            <person name="Adriaenssens E.M."/>
            <person name="Foster-Nyarko E."/>
            <person name="Jarju S."/>
            <person name="Secka A."/>
            <person name="Antonio M."/>
            <person name="Oren A."/>
            <person name="Chaudhuri R.R."/>
            <person name="La Ragione R."/>
            <person name="Hildebrand F."/>
            <person name="Pallen M.J."/>
        </authorList>
    </citation>
    <scope>NUCLEOTIDE SEQUENCE</scope>
    <source>
        <strain evidence="2">ChiSjej2B20-11307</strain>
    </source>
</reference>
<name>A0A9D2H7V0_9FIRM</name>
<dbReference type="AlphaFoldDB" id="A0A9D2H7V0"/>
<reference evidence="2" key="2">
    <citation type="submission" date="2021-04" db="EMBL/GenBank/DDBJ databases">
        <authorList>
            <person name="Gilroy R."/>
        </authorList>
    </citation>
    <scope>NUCLEOTIDE SEQUENCE</scope>
    <source>
        <strain evidence="2">ChiSjej2B20-11307</strain>
    </source>
</reference>
<gene>
    <name evidence="2" type="ORF">H9798_03425</name>
</gene>
<dbReference type="Proteomes" id="UP000824223">
    <property type="component" value="Unassembled WGS sequence"/>
</dbReference>
<evidence type="ECO:0008006" key="4">
    <source>
        <dbReference type="Google" id="ProtNLM"/>
    </source>
</evidence>
<organism evidence="2 3">
    <name type="scientific">Candidatus Mediterraneibacter pullicola</name>
    <dbReference type="NCBI Taxonomy" id="2838682"/>
    <lineage>
        <taxon>Bacteria</taxon>
        <taxon>Bacillati</taxon>
        <taxon>Bacillota</taxon>
        <taxon>Clostridia</taxon>
        <taxon>Lachnospirales</taxon>
        <taxon>Lachnospiraceae</taxon>
        <taxon>Mediterraneibacter</taxon>
    </lineage>
</organism>
<keyword evidence="1" id="KW-0472">Membrane</keyword>
<keyword evidence="1" id="KW-0812">Transmembrane</keyword>
<evidence type="ECO:0000256" key="1">
    <source>
        <dbReference type="SAM" id="Phobius"/>
    </source>
</evidence>
<proteinExistence type="predicted"/>